<accession>A0A086ZUP3</accession>
<dbReference type="STRING" id="1437609.BCAL_2231"/>
<sequence>MFPAGRIARLMPRSRACRRIGSTPLIGSTVPSRFTSPIVIVSIRQSWGIAPAALSTLAAMARSCEEPRFGMDAGDMFTVTRVSGQWNPVAWQADFTRSRASDSEASGSPMIEK</sequence>
<reference evidence="1 2" key="1">
    <citation type="submission" date="2014-03" db="EMBL/GenBank/DDBJ databases">
        <title>Genomics of Bifidobacteria.</title>
        <authorList>
            <person name="Ventura M."/>
            <person name="Milani C."/>
            <person name="Lugli G.A."/>
        </authorList>
    </citation>
    <scope>NUCLEOTIDE SEQUENCE [LARGE SCALE GENOMIC DNA]</scope>
    <source>
        <strain evidence="1 2">DSM 23973</strain>
    </source>
</reference>
<name>A0A086ZUP3_9BIFI</name>
<organism evidence="1 2">
    <name type="scientific">Bifidobacterium callitrichos DSM 23973</name>
    <dbReference type="NCBI Taxonomy" id="1437609"/>
    <lineage>
        <taxon>Bacteria</taxon>
        <taxon>Bacillati</taxon>
        <taxon>Actinomycetota</taxon>
        <taxon>Actinomycetes</taxon>
        <taxon>Bifidobacteriales</taxon>
        <taxon>Bifidobacteriaceae</taxon>
        <taxon>Bifidobacterium</taxon>
    </lineage>
</organism>
<proteinExistence type="predicted"/>
<evidence type="ECO:0000313" key="1">
    <source>
        <dbReference type="EMBL" id="KFI50243.1"/>
    </source>
</evidence>
<comment type="caution">
    <text evidence="1">The sequence shown here is derived from an EMBL/GenBank/DDBJ whole genome shotgun (WGS) entry which is preliminary data.</text>
</comment>
<gene>
    <name evidence="1" type="ORF">BCAL_2231</name>
</gene>
<dbReference type="EMBL" id="JGYS01000030">
    <property type="protein sequence ID" value="KFI50243.1"/>
    <property type="molecule type" value="Genomic_DNA"/>
</dbReference>
<evidence type="ECO:0000313" key="2">
    <source>
        <dbReference type="Proteomes" id="UP000029072"/>
    </source>
</evidence>
<dbReference type="Proteomes" id="UP000029072">
    <property type="component" value="Unassembled WGS sequence"/>
</dbReference>
<protein>
    <submittedName>
        <fullName evidence="1">Uncharacterized protein</fullName>
    </submittedName>
</protein>
<dbReference type="AlphaFoldDB" id="A0A086ZUP3"/>